<dbReference type="AlphaFoldDB" id="W7MEU6"/>
<feature type="chain" id="PRO_5004896339" evidence="1">
    <location>
        <begin position="19"/>
        <end position="212"/>
    </location>
</feature>
<accession>W7MEU6</accession>
<reference evidence="2 3" key="1">
    <citation type="journal article" date="2010" name="Nature">
        <title>Comparative genomics reveals mobile pathogenicity chromosomes in Fusarium.</title>
        <authorList>
            <person name="Ma L.J."/>
            <person name="van der Does H.C."/>
            <person name="Borkovich K.A."/>
            <person name="Coleman J.J."/>
            <person name="Daboussi M.J."/>
            <person name="Di Pietro A."/>
            <person name="Dufresne M."/>
            <person name="Freitag M."/>
            <person name="Grabherr M."/>
            <person name="Henrissat B."/>
            <person name="Houterman P.M."/>
            <person name="Kang S."/>
            <person name="Shim W.B."/>
            <person name="Woloshuk C."/>
            <person name="Xie X."/>
            <person name="Xu J.R."/>
            <person name="Antoniw J."/>
            <person name="Baker S.E."/>
            <person name="Bluhm B.H."/>
            <person name="Breakspear A."/>
            <person name="Brown D.W."/>
            <person name="Butchko R.A."/>
            <person name="Chapman S."/>
            <person name="Coulson R."/>
            <person name="Coutinho P.M."/>
            <person name="Danchin E.G."/>
            <person name="Diener A."/>
            <person name="Gale L.R."/>
            <person name="Gardiner D.M."/>
            <person name="Goff S."/>
            <person name="Hammond-Kosack K.E."/>
            <person name="Hilburn K."/>
            <person name="Hua-Van A."/>
            <person name="Jonkers W."/>
            <person name="Kazan K."/>
            <person name="Kodira C.D."/>
            <person name="Koehrsen M."/>
            <person name="Kumar L."/>
            <person name="Lee Y.H."/>
            <person name="Li L."/>
            <person name="Manners J.M."/>
            <person name="Miranda-Saavedra D."/>
            <person name="Mukherjee M."/>
            <person name="Park G."/>
            <person name="Park J."/>
            <person name="Park S.Y."/>
            <person name="Proctor R.H."/>
            <person name="Regev A."/>
            <person name="Ruiz-Roldan M.C."/>
            <person name="Sain D."/>
            <person name="Sakthikumar S."/>
            <person name="Sykes S."/>
            <person name="Schwartz D.C."/>
            <person name="Turgeon B.G."/>
            <person name="Wapinski I."/>
            <person name="Yoder O."/>
            <person name="Young S."/>
            <person name="Zeng Q."/>
            <person name="Zhou S."/>
            <person name="Galagan J."/>
            <person name="Cuomo C.A."/>
            <person name="Kistler H.C."/>
            <person name="Rep M."/>
        </authorList>
    </citation>
    <scope>NUCLEOTIDE SEQUENCE [LARGE SCALE GENOMIC DNA]</scope>
    <source>
        <strain evidence="3">M3125 / FGSC 7600</strain>
    </source>
</reference>
<feature type="signal peptide" evidence="1">
    <location>
        <begin position="1"/>
        <end position="18"/>
    </location>
</feature>
<gene>
    <name evidence="2" type="ORF">FVEG_16579</name>
</gene>
<name>W7MEU6_GIBM7</name>
<sequence>MRLSSFLLAAGLSSSAFAVEASLDPWEIDPSCNGFENDIKDALTQSIDLADAARTSLEFLLAKMPDRNSDPDGAVKWARISSAANSIFGLMPNYKGHDAETQKYIEDLRDIFAKTANTLPSSQNNPAKGFSPILSQKPNAKPLMVCGDDVFQWYDVDDEPEPGVGKVRDQPAVSRYIQGGGTIAGAFYYANVGTLDRPRQLPSDTASATERL</sequence>
<dbReference type="KEGG" id="fvr:FVEG_16579"/>
<protein>
    <submittedName>
        <fullName evidence="2">Uncharacterized protein</fullName>
    </submittedName>
</protein>
<evidence type="ECO:0000313" key="2">
    <source>
        <dbReference type="EMBL" id="EWG50088.1"/>
    </source>
</evidence>
<dbReference type="OrthoDB" id="4987588at2759"/>
<proteinExistence type="predicted"/>
<dbReference type="EMBL" id="DS022253">
    <property type="protein sequence ID" value="EWG50088.1"/>
    <property type="molecule type" value="Genomic_DNA"/>
</dbReference>
<dbReference type="Proteomes" id="UP000009096">
    <property type="component" value="Chromosome 5"/>
</dbReference>
<keyword evidence="1" id="KW-0732">Signal</keyword>
<dbReference type="VEuPathDB" id="FungiDB:FVEG_16579"/>
<dbReference type="RefSeq" id="XP_018756279.1">
    <property type="nucleotide sequence ID" value="XM_018905826.1"/>
</dbReference>
<organism evidence="2 3">
    <name type="scientific">Gibberella moniliformis (strain M3125 / FGSC 7600)</name>
    <name type="common">Maize ear and stalk rot fungus</name>
    <name type="synonym">Fusarium verticillioides</name>
    <dbReference type="NCBI Taxonomy" id="334819"/>
    <lineage>
        <taxon>Eukaryota</taxon>
        <taxon>Fungi</taxon>
        <taxon>Dikarya</taxon>
        <taxon>Ascomycota</taxon>
        <taxon>Pezizomycotina</taxon>
        <taxon>Sordariomycetes</taxon>
        <taxon>Hypocreomycetidae</taxon>
        <taxon>Hypocreales</taxon>
        <taxon>Nectriaceae</taxon>
        <taxon>Fusarium</taxon>
        <taxon>Fusarium fujikuroi species complex</taxon>
    </lineage>
</organism>
<dbReference type="EMBL" id="CM000582">
    <property type="protein sequence ID" value="EWG50088.1"/>
    <property type="molecule type" value="Genomic_DNA"/>
</dbReference>
<dbReference type="GeneID" id="30073455"/>
<evidence type="ECO:0000256" key="1">
    <source>
        <dbReference type="SAM" id="SignalP"/>
    </source>
</evidence>
<evidence type="ECO:0000313" key="3">
    <source>
        <dbReference type="Proteomes" id="UP000009096"/>
    </source>
</evidence>
<keyword evidence="3" id="KW-1185">Reference proteome</keyword>